<evidence type="ECO:0008006" key="19">
    <source>
        <dbReference type="Google" id="ProtNLM"/>
    </source>
</evidence>
<evidence type="ECO:0000259" key="15">
    <source>
        <dbReference type="Pfam" id="PF01292"/>
    </source>
</evidence>
<feature type="domain" description="Class III cytochrome C" evidence="16">
    <location>
        <begin position="62"/>
        <end position="132"/>
    </location>
</feature>
<dbReference type="AlphaFoldDB" id="A0A956M0D5"/>
<dbReference type="Pfam" id="PF02085">
    <property type="entry name" value="Cytochrom_CIII"/>
    <property type="match status" value="1"/>
</dbReference>
<dbReference type="Pfam" id="PF01292">
    <property type="entry name" value="Ni_hydr_CYTB"/>
    <property type="match status" value="1"/>
</dbReference>
<dbReference type="GO" id="GO:0046872">
    <property type="term" value="F:metal ion binding"/>
    <property type="evidence" value="ECO:0007669"/>
    <property type="project" value="UniProtKB-KW"/>
</dbReference>
<dbReference type="InterPro" id="IPR016174">
    <property type="entry name" value="Di-haem_cyt_TM"/>
</dbReference>
<evidence type="ECO:0000256" key="1">
    <source>
        <dbReference type="ARBA" id="ARBA00004651"/>
    </source>
</evidence>
<dbReference type="GO" id="GO:0020037">
    <property type="term" value="F:heme binding"/>
    <property type="evidence" value="ECO:0007669"/>
    <property type="project" value="InterPro"/>
</dbReference>
<feature type="transmembrane region" description="Helical" evidence="13">
    <location>
        <begin position="542"/>
        <end position="561"/>
    </location>
</feature>
<dbReference type="InterPro" id="IPR036280">
    <property type="entry name" value="Multihaem_cyt_sf"/>
</dbReference>
<keyword evidence="7 14" id="KW-0732">Signal</keyword>
<dbReference type="PANTHER" id="PTHR35038:SF8">
    <property type="entry name" value="C-TYPE POLYHEME CYTOCHROME OMCC"/>
    <property type="match status" value="1"/>
</dbReference>
<dbReference type="Proteomes" id="UP000697710">
    <property type="component" value="Unassembled WGS sequence"/>
</dbReference>
<evidence type="ECO:0000313" key="18">
    <source>
        <dbReference type="Proteomes" id="UP000697710"/>
    </source>
</evidence>
<dbReference type="GO" id="GO:0009055">
    <property type="term" value="F:electron transfer activity"/>
    <property type="evidence" value="ECO:0007669"/>
    <property type="project" value="InterPro"/>
</dbReference>
<feature type="region of interest" description="Disordered" evidence="12">
    <location>
        <begin position="623"/>
        <end position="664"/>
    </location>
</feature>
<accession>A0A956M0D5</accession>
<keyword evidence="8" id="KW-0249">Electron transport</keyword>
<proteinExistence type="predicted"/>
<evidence type="ECO:0000256" key="8">
    <source>
        <dbReference type="ARBA" id="ARBA00022982"/>
    </source>
</evidence>
<dbReference type="PANTHER" id="PTHR35038">
    <property type="entry name" value="DISSIMILATORY SULFITE REDUCTASE SIRA"/>
    <property type="match status" value="1"/>
</dbReference>
<keyword evidence="5 13" id="KW-0812">Transmembrane</keyword>
<dbReference type="Gene3D" id="3.90.10.10">
    <property type="entry name" value="Cytochrome C3"/>
    <property type="match status" value="3"/>
</dbReference>
<organism evidence="17 18">
    <name type="scientific">Eiseniibacteriota bacterium</name>
    <dbReference type="NCBI Taxonomy" id="2212470"/>
    <lineage>
        <taxon>Bacteria</taxon>
        <taxon>Candidatus Eiseniibacteriota</taxon>
    </lineage>
</organism>
<dbReference type="CDD" id="cd08168">
    <property type="entry name" value="Cytochrom_C3"/>
    <property type="match status" value="2"/>
</dbReference>
<evidence type="ECO:0000256" key="4">
    <source>
        <dbReference type="ARBA" id="ARBA00022617"/>
    </source>
</evidence>
<dbReference type="GO" id="GO:0016491">
    <property type="term" value="F:oxidoreductase activity"/>
    <property type="evidence" value="ECO:0007669"/>
    <property type="project" value="TreeGrafter"/>
</dbReference>
<keyword evidence="4" id="KW-0349">Heme</keyword>
<feature type="transmembrane region" description="Helical" evidence="13">
    <location>
        <begin position="429"/>
        <end position="452"/>
    </location>
</feature>
<evidence type="ECO:0000313" key="17">
    <source>
        <dbReference type="EMBL" id="MCA9727837.1"/>
    </source>
</evidence>
<evidence type="ECO:0000259" key="16">
    <source>
        <dbReference type="Pfam" id="PF02085"/>
    </source>
</evidence>
<sequence>MHVGLPGSERSCRLPRMLFLTCALLVGLSGGFSRFARAADFDDSDCLMCHDGSDSDIPAVSQDQLGHSVHEGFACTDCHADIADIPHEDDLAPVACGSCHEDIGDEYTRHGLGIVGVTDGVPSCRDCHGTHEILAVSDPVSPVNVRNLPQTCARCHDDINLTSKFDIKLAHAGESYETSVHGLAHQRGDDLAAVCISCHGTQGSAHRILPRGDTESAINHFNVPHTCGQCHAEEEAEYWEGIHGHFTLRGDTHAPVCTDCHGEHGILPPDDPRATVSPYRLAESTCTPCHDSARLNESFGLEKGRDVTFIDSYHGLKSRAGDTTVANCASCHGAHRILPSSDPRSSISPDSLQVTCGGCHTGISAKAAQVPIHAIVPEGKWPGLFRVIYTLLIVGVIGGMVGYVLLDYRRQYRESLRRPQIARMSKNAIIQHMLLFVSFTVLVITGLALRYSAHWPFQWLFGWDGGFGIRGTIHRCAAALFLFSVVWHVIYLFSREGRGFLGGMVPGRRDLVEVAQAIRYNLGLSREKPRFGRFSFVERAEYWALVWGTVVMAATGFALWFRNFVVLRFDATASFLEVMRVIHLYEAWLATLAILVWHFYGVIFKPGVYPGNPAWLTGSMPAEMHEEEHPGEHEEHGHRGGRDRHEDPAPAERKRREVRADAPV</sequence>
<comment type="caution">
    <text evidence="17">The sequence shown here is derived from an EMBL/GenBank/DDBJ whole genome shotgun (WGS) entry which is preliminary data.</text>
</comment>
<evidence type="ECO:0000256" key="9">
    <source>
        <dbReference type="ARBA" id="ARBA00022989"/>
    </source>
</evidence>
<evidence type="ECO:0000256" key="6">
    <source>
        <dbReference type="ARBA" id="ARBA00022723"/>
    </source>
</evidence>
<feature type="transmembrane region" description="Helical" evidence="13">
    <location>
        <begin position="581"/>
        <end position="600"/>
    </location>
</feature>
<dbReference type="InterPro" id="IPR051829">
    <property type="entry name" value="Multiheme_Cytochr_ET"/>
</dbReference>
<dbReference type="SUPFAM" id="SSF81342">
    <property type="entry name" value="Transmembrane di-heme cytochromes"/>
    <property type="match status" value="1"/>
</dbReference>
<dbReference type="InterPro" id="IPR020942">
    <property type="entry name" value="Cyt_c_III_dom"/>
</dbReference>
<reference evidence="17" key="1">
    <citation type="submission" date="2020-04" db="EMBL/GenBank/DDBJ databases">
        <authorList>
            <person name="Zhang T."/>
        </authorList>
    </citation>
    <scope>NUCLEOTIDE SEQUENCE</scope>
    <source>
        <strain evidence="17">HKST-UBA01</strain>
    </source>
</reference>
<keyword evidence="9 13" id="KW-1133">Transmembrane helix</keyword>
<feature type="chain" id="PRO_5037453338" description="Cytochrome B" evidence="14">
    <location>
        <begin position="39"/>
        <end position="664"/>
    </location>
</feature>
<dbReference type="EMBL" id="JAGQHR010000245">
    <property type="protein sequence ID" value="MCA9727837.1"/>
    <property type="molecule type" value="Genomic_DNA"/>
</dbReference>
<dbReference type="SUPFAM" id="SSF48695">
    <property type="entry name" value="Multiheme cytochromes"/>
    <property type="match status" value="2"/>
</dbReference>
<feature type="transmembrane region" description="Helical" evidence="13">
    <location>
        <begin position="472"/>
        <end position="494"/>
    </location>
</feature>
<feature type="transmembrane region" description="Helical" evidence="13">
    <location>
        <begin position="387"/>
        <end position="408"/>
    </location>
</feature>
<keyword evidence="10" id="KW-0408">Iron</keyword>
<dbReference type="GO" id="GO:0005886">
    <property type="term" value="C:plasma membrane"/>
    <property type="evidence" value="ECO:0007669"/>
    <property type="project" value="UniProtKB-SubCell"/>
</dbReference>
<name>A0A956M0D5_UNCEI</name>
<dbReference type="InterPro" id="IPR011577">
    <property type="entry name" value="Cyt_b561_bac/Ni-Hgenase"/>
</dbReference>
<evidence type="ECO:0000256" key="11">
    <source>
        <dbReference type="ARBA" id="ARBA00023136"/>
    </source>
</evidence>
<keyword evidence="2" id="KW-0813">Transport</keyword>
<evidence type="ECO:0000256" key="13">
    <source>
        <dbReference type="SAM" id="Phobius"/>
    </source>
</evidence>
<protein>
    <recommendedName>
        <fullName evidence="19">Cytochrome B</fullName>
    </recommendedName>
</protein>
<evidence type="ECO:0000256" key="5">
    <source>
        <dbReference type="ARBA" id="ARBA00022692"/>
    </source>
</evidence>
<comment type="subcellular location">
    <subcellularLocation>
        <location evidence="1">Cell membrane</location>
        <topology evidence="1">Multi-pass membrane protein</topology>
    </subcellularLocation>
</comment>
<evidence type="ECO:0000256" key="7">
    <source>
        <dbReference type="ARBA" id="ARBA00022729"/>
    </source>
</evidence>
<gene>
    <name evidence="17" type="ORF">KC729_09160</name>
</gene>
<evidence type="ECO:0000256" key="3">
    <source>
        <dbReference type="ARBA" id="ARBA00022475"/>
    </source>
</evidence>
<evidence type="ECO:0000256" key="14">
    <source>
        <dbReference type="SAM" id="SignalP"/>
    </source>
</evidence>
<evidence type="ECO:0000256" key="2">
    <source>
        <dbReference type="ARBA" id="ARBA00022448"/>
    </source>
</evidence>
<evidence type="ECO:0000256" key="10">
    <source>
        <dbReference type="ARBA" id="ARBA00023004"/>
    </source>
</evidence>
<keyword evidence="3" id="KW-1003">Cell membrane</keyword>
<feature type="signal peptide" evidence="14">
    <location>
        <begin position="1"/>
        <end position="38"/>
    </location>
</feature>
<dbReference type="Gene3D" id="1.20.950.20">
    <property type="entry name" value="Transmembrane di-heme cytochromes, Chain C"/>
    <property type="match status" value="1"/>
</dbReference>
<reference evidence="17" key="2">
    <citation type="journal article" date="2021" name="Microbiome">
        <title>Successional dynamics and alternative stable states in a saline activated sludge microbial community over 9 years.</title>
        <authorList>
            <person name="Wang Y."/>
            <person name="Ye J."/>
            <person name="Ju F."/>
            <person name="Liu L."/>
            <person name="Boyd J.A."/>
            <person name="Deng Y."/>
            <person name="Parks D.H."/>
            <person name="Jiang X."/>
            <person name="Yin X."/>
            <person name="Woodcroft B.J."/>
            <person name="Tyson G.W."/>
            <person name="Hugenholtz P."/>
            <person name="Polz M.F."/>
            <person name="Zhang T."/>
        </authorList>
    </citation>
    <scope>NUCLEOTIDE SEQUENCE</scope>
    <source>
        <strain evidence="17">HKST-UBA01</strain>
    </source>
</reference>
<feature type="domain" description="Cytochrome b561 bacterial/Ni-hydrogenase" evidence="15">
    <location>
        <begin position="425"/>
        <end position="606"/>
    </location>
</feature>
<evidence type="ECO:0000256" key="12">
    <source>
        <dbReference type="SAM" id="MobiDB-lite"/>
    </source>
</evidence>
<dbReference type="GO" id="GO:0022904">
    <property type="term" value="P:respiratory electron transport chain"/>
    <property type="evidence" value="ECO:0007669"/>
    <property type="project" value="InterPro"/>
</dbReference>
<keyword evidence="11 13" id="KW-0472">Membrane</keyword>
<keyword evidence="6" id="KW-0479">Metal-binding</keyword>